<evidence type="ECO:0000256" key="3">
    <source>
        <dbReference type="ARBA" id="ARBA00022989"/>
    </source>
</evidence>
<dbReference type="Proteomes" id="UP001140453">
    <property type="component" value="Unassembled WGS sequence"/>
</dbReference>
<dbReference type="InterPro" id="IPR049326">
    <property type="entry name" value="Rhodopsin_dom_fungi"/>
</dbReference>
<dbReference type="PANTHER" id="PTHR33048">
    <property type="entry name" value="PTH11-LIKE INTEGRAL MEMBRANE PROTEIN (AFU_ORTHOLOGUE AFUA_5G11245)"/>
    <property type="match status" value="1"/>
</dbReference>
<feature type="transmembrane region" description="Helical" evidence="7">
    <location>
        <begin position="222"/>
        <end position="246"/>
    </location>
</feature>
<gene>
    <name evidence="9" type="ORF">N0V93_005085</name>
</gene>
<feature type="transmembrane region" description="Helical" evidence="7">
    <location>
        <begin position="140"/>
        <end position="162"/>
    </location>
</feature>
<keyword evidence="4 7" id="KW-0472">Membrane</keyword>
<dbReference type="InterPro" id="IPR052337">
    <property type="entry name" value="SAT4-like"/>
</dbReference>
<evidence type="ECO:0000256" key="5">
    <source>
        <dbReference type="ARBA" id="ARBA00038359"/>
    </source>
</evidence>
<reference evidence="9" key="1">
    <citation type="submission" date="2022-10" db="EMBL/GenBank/DDBJ databases">
        <title>Tapping the CABI collections for fungal endophytes: first genome assemblies for Collariella, Neodidymelliopsis, Ascochyta clinopodiicola, Didymella pomorum, Didymosphaeria variabile, Neocosmospora piperis and Neocucurbitaria cava.</title>
        <authorList>
            <person name="Hill R."/>
        </authorList>
    </citation>
    <scope>NUCLEOTIDE SEQUENCE</scope>
    <source>
        <strain evidence="9">IMI 355082</strain>
    </source>
</reference>
<keyword evidence="2 7" id="KW-0812">Transmembrane</keyword>
<organism evidence="9 10">
    <name type="scientific">Gnomoniopsis smithogilvyi</name>
    <dbReference type="NCBI Taxonomy" id="1191159"/>
    <lineage>
        <taxon>Eukaryota</taxon>
        <taxon>Fungi</taxon>
        <taxon>Dikarya</taxon>
        <taxon>Ascomycota</taxon>
        <taxon>Pezizomycotina</taxon>
        <taxon>Sordariomycetes</taxon>
        <taxon>Sordariomycetidae</taxon>
        <taxon>Diaporthales</taxon>
        <taxon>Gnomoniaceae</taxon>
        <taxon>Gnomoniopsis</taxon>
    </lineage>
</organism>
<sequence length="480" mass="53190">MQIPPLSVLSSFPAPNFVNPETAGPAAFITVSILLFLVTVLLGIRIYTRLWISRGFGLDDIFIMLAYIPTLAFAIISYVAQVDFHWGRHIWDVPLEDVTPSLQASLASQLMFDLSTTLTKLSMLALIWRVVSLNQGRYKYAVIVVALIVAIDGIVFFFITTFQCSPPEAYWTLSITPQDCINEQKHLLAAGCINTTTDFLIVLLPIPFILRLNLPRRQQIIVGSLFAGGLFATAAGAVRTAITFSFTAVENVDKTRNAVPIIIASSLELFVGIICASITPTKPFFARYLPQLIGNPISWLSRNGQSRGAYGQTMDQKPGPDFWLVTKDRQSTIIDPDIESQSLVMAMQPMPLMPGMPTPTKPPRTQSTMKSLIIQEPNRDLSFNKDSKNLRPDSFSSNTTASTAILNPASAVAKTLNLNKPLPIPRPSLDMDEEDMPEQEKERNGPRKTSPTNMLSVYKLVPYEDGHISVHKTKEVDNMF</sequence>
<dbReference type="PANTHER" id="PTHR33048:SF129">
    <property type="entry name" value="INTEGRAL MEMBRANE PROTEIN-RELATED"/>
    <property type="match status" value="1"/>
</dbReference>
<feature type="transmembrane region" description="Helical" evidence="7">
    <location>
        <begin position="258"/>
        <end position="279"/>
    </location>
</feature>
<evidence type="ECO:0000256" key="2">
    <source>
        <dbReference type="ARBA" id="ARBA00022692"/>
    </source>
</evidence>
<feature type="domain" description="Rhodopsin" evidence="8">
    <location>
        <begin position="44"/>
        <end position="286"/>
    </location>
</feature>
<feature type="transmembrane region" description="Helical" evidence="7">
    <location>
        <begin position="60"/>
        <end position="80"/>
    </location>
</feature>
<comment type="subcellular location">
    <subcellularLocation>
        <location evidence="1">Membrane</location>
        <topology evidence="1">Multi-pass membrane protein</topology>
    </subcellularLocation>
</comment>
<dbReference type="AlphaFoldDB" id="A0A9W8YTP5"/>
<feature type="region of interest" description="Disordered" evidence="6">
    <location>
        <begin position="375"/>
        <end position="401"/>
    </location>
</feature>
<dbReference type="EMBL" id="JAPEVB010000003">
    <property type="protein sequence ID" value="KAJ4391468.1"/>
    <property type="molecule type" value="Genomic_DNA"/>
</dbReference>
<evidence type="ECO:0000256" key="7">
    <source>
        <dbReference type="SAM" id="Phobius"/>
    </source>
</evidence>
<keyword evidence="3 7" id="KW-1133">Transmembrane helix</keyword>
<dbReference type="Pfam" id="PF20684">
    <property type="entry name" value="Fung_rhodopsin"/>
    <property type="match status" value="1"/>
</dbReference>
<accession>A0A9W8YTP5</accession>
<evidence type="ECO:0000256" key="6">
    <source>
        <dbReference type="SAM" id="MobiDB-lite"/>
    </source>
</evidence>
<evidence type="ECO:0000313" key="10">
    <source>
        <dbReference type="Proteomes" id="UP001140453"/>
    </source>
</evidence>
<keyword evidence="10" id="KW-1185">Reference proteome</keyword>
<feature type="transmembrane region" description="Helical" evidence="7">
    <location>
        <begin position="26"/>
        <end position="48"/>
    </location>
</feature>
<name>A0A9W8YTP5_9PEZI</name>
<feature type="compositionally biased region" description="Basic and acidic residues" evidence="6">
    <location>
        <begin position="377"/>
        <end position="391"/>
    </location>
</feature>
<comment type="similarity">
    <text evidence="5">Belongs to the SAT4 family.</text>
</comment>
<comment type="caution">
    <text evidence="9">The sequence shown here is derived from an EMBL/GenBank/DDBJ whole genome shotgun (WGS) entry which is preliminary data.</text>
</comment>
<protein>
    <recommendedName>
        <fullName evidence="8">Rhodopsin domain-containing protein</fullName>
    </recommendedName>
</protein>
<feature type="transmembrane region" description="Helical" evidence="7">
    <location>
        <begin position="187"/>
        <end position="210"/>
    </location>
</feature>
<feature type="region of interest" description="Disordered" evidence="6">
    <location>
        <begin position="418"/>
        <end position="454"/>
    </location>
</feature>
<feature type="transmembrane region" description="Helical" evidence="7">
    <location>
        <begin position="110"/>
        <end position="128"/>
    </location>
</feature>
<proteinExistence type="inferred from homology"/>
<evidence type="ECO:0000259" key="8">
    <source>
        <dbReference type="Pfam" id="PF20684"/>
    </source>
</evidence>
<dbReference type="GO" id="GO:0016020">
    <property type="term" value="C:membrane"/>
    <property type="evidence" value="ECO:0007669"/>
    <property type="project" value="UniProtKB-SubCell"/>
</dbReference>
<evidence type="ECO:0000313" key="9">
    <source>
        <dbReference type="EMBL" id="KAJ4391468.1"/>
    </source>
</evidence>
<evidence type="ECO:0000256" key="1">
    <source>
        <dbReference type="ARBA" id="ARBA00004141"/>
    </source>
</evidence>
<evidence type="ECO:0000256" key="4">
    <source>
        <dbReference type="ARBA" id="ARBA00023136"/>
    </source>
</evidence>
<dbReference type="OrthoDB" id="4525788at2759"/>